<sequence length="133" mass="15705">MFEKGLSLRDIGKELNISKTKVRSRLIKAGVLLRPKDPTPEEVTRWRIWKTKAPPPFGFCYFQGKQVKNPVEYDVLLKIHRQWKEGRDANEITHYLNAKRLKPRKAKVWHNKAVKKILERFESKKIAIEGKEL</sequence>
<gene>
    <name evidence="1" type="ORF">NWE73_16870</name>
</gene>
<dbReference type="InterPro" id="IPR038109">
    <property type="entry name" value="DNA_bind_recomb_sf"/>
</dbReference>
<evidence type="ECO:0000313" key="1">
    <source>
        <dbReference type="EMBL" id="MDG0818058.1"/>
    </source>
</evidence>
<reference evidence="1" key="1">
    <citation type="submission" date="2022-08" db="EMBL/GenBank/DDBJ databases">
        <title>Novel Bdellovibrio Species Isolated from Svalbard: Designation Bdellovibrio svalbardensis.</title>
        <authorList>
            <person name="Mitchell R.J."/>
            <person name="Choi S.Y."/>
        </authorList>
    </citation>
    <scope>NUCLEOTIDE SEQUENCE</scope>
    <source>
        <strain evidence="1">PAP01</strain>
    </source>
</reference>
<evidence type="ECO:0008006" key="3">
    <source>
        <dbReference type="Google" id="ProtNLM"/>
    </source>
</evidence>
<proteinExistence type="predicted"/>
<dbReference type="Gene3D" id="3.90.1750.20">
    <property type="entry name" value="Putative Large Serine Recombinase, Chain B, Domain 2"/>
    <property type="match status" value="1"/>
</dbReference>
<protein>
    <recommendedName>
        <fullName evidence="3">Recombinase domain-containing protein</fullName>
    </recommendedName>
</protein>
<dbReference type="EMBL" id="JANRMI010000005">
    <property type="protein sequence ID" value="MDG0818058.1"/>
    <property type="molecule type" value="Genomic_DNA"/>
</dbReference>
<name>A0ABT6DSE2_9BACT</name>
<dbReference type="RefSeq" id="WP_277579533.1">
    <property type="nucleotide sequence ID" value="NZ_JANRMI010000005.1"/>
</dbReference>
<comment type="caution">
    <text evidence="1">The sequence shown here is derived from an EMBL/GenBank/DDBJ whole genome shotgun (WGS) entry which is preliminary data.</text>
</comment>
<accession>A0ABT6DSE2</accession>
<organism evidence="1 2">
    <name type="scientific">Bdellovibrio svalbardensis</name>
    <dbReference type="NCBI Taxonomy" id="2972972"/>
    <lineage>
        <taxon>Bacteria</taxon>
        <taxon>Pseudomonadati</taxon>
        <taxon>Bdellovibrionota</taxon>
        <taxon>Bdellovibrionia</taxon>
        <taxon>Bdellovibrionales</taxon>
        <taxon>Pseudobdellovibrionaceae</taxon>
        <taxon>Bdellovibrio</taxon>
    </lineage>
</organism>
<evidence type="ECO:0000313" key="2">
    <source>
        <dbReference type="Proteomes" id="UP001152321"/>
    </source>
</evidence>
<dbReference type="Proteomes" id="UP001152321">
    <property type="component" value="Unassembled WGS sequence"/>
</dbReference>
<dbReference type="Gene3D" id="1.10.10.60">
    <property type="entry name" value="Homeodomain-like"/>
    <property type="match status" value="1"/>
</dbReference>
<keyword evidence="2" id="KW-1185">Reference proteome</keyword>